<reference evidence="4 5" key="1">
    <citation type="submission" date="2019-10" db="EMBL/GenBank/DDBJ databases">
        <title>Extracellular Electron Transfer in a Candidatus Methanoperedens spp. Enrichment Culture.</title>
        <authorList>
            <person name="Berger S."/>
            <person name="Rangel Shaw D."/>
            <person name="Berben T."/>
            <person name="In 'T Zandt M."/>
            <person name="Frank J."/>
            <person name="Reimann J."/>
            <person name="Jetten M.S.M."/>
            <person name="Welte C.U."/>
        </authorList>
    </citation>
    <scope>NUCLEOTIDE SEQUENCE [LARGE SCALE GENOMIC DNA]</scope>
    <source>
        <strain evidence="4">SB12</strain>
    </source>
</reference>
<keyword evidence="2" id="KW-1133">Transmembrane helix</keyword>
<dbReference type="AlphaFoldDB" id="A0A833H4K3"/>
<feature type="transmembrane region" description="Helical" evidence="2">
    <location>
        <begin position="231"/>
        <end position="247"/>
    </location>
</feature>
<dbReference type="PANTHER" id="PTHR30373:SF2">
    <property type="entry name" value="UPF0603 PROTEIN YGCG"/>
    <property type="match status" value="1"/>
</dbReference>
<dbReference type="PANTHER" id="PTHR30373">
    <property type="entry name" value="UPF0603 PROTEIN YGCG"/>
    <property type="match status" value="1"/>
</dbReference>
<feature type="region of interest" description="Disordered" evidence="1">
    <location>
        <begin position="254"/>
        <end position="285"/>
    </location>
</feature>
<dbReference type="EMBL" id="WBUI01000001">
    <property type="protein sequence ID" value="KAB2935207.1"/>
    <property type="molecule type" value="Genomic_DNA"/>
</dbReference>
<protein>
    <submittedName>
        <fullName evidence="4">YgcG family protein</fullName>
    </submittedName>
</protein>
<dbReference type="Gene3D" id="3.10.310.50">
    <property type="match status" value="1"/>
</dbReference>
<proteinExistence type="predicted"/>
<evidence type="ECO:0000256" key="2">
    <source>
        <dbReference type="SAM" id="Phobius"/>
    </source>
</evidence>
<feature type="compositionally biased region" description="Gly residues" evidence="1">
    <location>
        <begin position="265"/>
        <end position="285"/>
    </location>
</feature>
<evidence type="ECO:0000259" key="3">
    <source>
        <dbReference type="Pfam" id="PF04536"/>
    </source>
</evidence>
<accession>A0A833H4K3</accession>
<sequence length="285" mass="30321">MHPLLRRIFRTAVLTMLIMSLPQLLMAQIPVPELTGRVVDLSGTLSTEEVQLLEQELAELETRKGSQIAILLVSTTDGEVIEDFSMRVAEAWKIGRKGTDDGILITVAKDDRKMRIEVGYGLEGVIPDATAKRIISEQMAPEFRNGNFYAGLHAAVSTMTRLIDGEELPPPSTEASFDEDDGTLGGGFFFGSAISSFVMHWFLPTPLAVILAALATWIVSMFFVGFSFSNLFILSLAAVIGVTWYRFRGGGGSSSSGGWSSSGSSSGGFSGGGGSFGGGGSSGSW</sequence>
<dbReference type="Pfam" id="PF04536">
    <property type="entry name" value="TPM_phosphatase"/>
    <property type="match status" value="1"/>
</dbReference>
<evidence type="ECO:0000256" key="1">
    <source>
        <dbReference type="SAM" id="MobiDB-lite"/>
    </source>
</evidence>
<dbReference type="InterPro" id="IPR007621">
    <property type="entry name" value="TPM_dom"/>
</dbReference>
<keyword evidence="2" id="KW-0472">Membrane</keyword>
<gene>
    <name evidence="4" type="ORF">F9K24_00330</name>
</gene>
<dbReference type="Proteomes" id="UP000460298">
    <property type="component" value="Unassembled WGS sequence"/>
</dbReference>
<keyword evidence="2" id="KW-0812">Transmembrane</keyword>
<feature type="domain" description="TPM" evidence="3">
    <location>
        <begin position="38"/>
        <end position="160"/>
    </location>
</feature>
<evidence type="ECO:0000313" key="5">
    <source>
        <dbReference type="Proteomes" id="UP000460298"/>
    </source>
</evidence>
<comment type="caution">
    <text evidence="4">The sequence shown here is derived from an EMBL/GenBank/DDBJ whole genome shotgun (WGS) entry which is preliminary data.</text>
</comment>
<name>A0A833H4K3_9LEPT</name>
<feature type="transmembrane region" description="Helical" evidence="2">
    <location>
        <begin position="201"/>
        <end position="224"/>
    </location>
</feature>
<organism evidence="4 5">
    <name type="scientific">Leptonema illini</name>
    <dbReference type="NCBI Taxonomy" id="183"/>
    <lineage>
        <taxon>Bacteria</taxon>
        <taxon>Pseudomonadati</taxon>
        <taxon>Spirochaetota</taxon>
        <taxon>Spirochaetia</taxon>
        <taxon>Leptospirales</taxon>
        <taxon>Leptospiraceae</taxon>
        <taxon>Leptonema</taxon>
    </lineage>
</organism>
<evidence type="ECO:0000313" key="4">
    <source>
        <dbReference type="EMBL" id="KAB2935207.1"/>
    </source>
</evidence>